<sequence>MLGFYENFPANIHRIEAFTTCLSSKRLQRRLIQVLHDVNLRKFSFEEVACPTVPQCMVIFETGLAEAKNFNYIDEEEKQKVLSALRKAPFQTMDFFCAVRYYKGILGNKMPLKFDYYLLRVVFVRNNLEMQVFHERGPRYISPEDIITFLVNEVNKASSRKTLKKIETKP</sequence>
<evidence type="ECO:0000313" key="1">
    <source>
        <dbReference type="EMBL" id="KON32380.1"/>
    </source>
</evidence>
<accession>A0A0M0BVI2</accession>
<dbReference type="PATRIC" id="fig|1685125.3.peg.39"/>
<reference evidence="2" key="1">
    <citation type="submission" date="2015-06" db="EMBL/GenBank/DDBJ databases">
        <title>New insights into the roles of widespread benthic archaea in carbon and nitrogen cycling.</title>
        <authorList>
            <person name="Lazar C.S."/>
            <person name="Baker B.J."/>
            <person name="Seitz K.W."/>
            <person name="Hyde A.S."/>
            <person name="Dick G.J."/>
            <person name="Hinrichs K.-U."/>
            <person name="Teske A.P."/>
        </authorList>
    </citation>
    <scope>NUCLEOTIDE SEQUENCE [LARGE SCALE GENOMIC DNA]</scope>
</reference>
<dbReference type="AlphaFoldDB" id="A0A0M0BVI2"/>
<evidence type="ECO:0000313" key="2">
    <source>
        <dbReference type="Proteomes" id="UP000054016"/>
    </source>
</evidence>
<protein>
    <submittedName>
        <fullName evidence="1">Uncharacterized protein</fullName>
    </submittedName>
</protein>
<gene>
    <name evidence="1" type="ORF">AC478_00360</name>
</gene>
<dbReference type="EMBL" id="LFWV01000003">
    <property type="protein sequence ID" value="KON32380.1"/>
    <property type="molecule type" value="Genomic_DNA"/>
</dbReference>
<name>A0A0M0BVI2_9ARCH</name>
<dbReference type="Proteomes" id="UP000054016">
    <property type="component" value="Unassembled WGS sequence"/>
</dbReference>
<organism evidence="1 2">
    <name type="scientific">miscellaneous Crenarchaeota group-1 archaeon SG8-32-3</name>
    <dbReference type="NCBI Taxonomy" id="1685125"/>
    <lineage>
        <taxon>Archaea</taxon>
        <taxon>Candidatus Bathyarchaeota</taxon>
        <taxon>MCG-1</taxon>
    </lineage>
</organism>
<proteinExistence type="predicted"/>
<comment type="caution">
    <text evidence="1">The sequence shown here is derived from an EMBL/GenBank/DDBJ whole genome shotgun (WGS) entry which is preliminary data.</text>
</comment>